<organism evidence="3 4">
    <name type="scientific">Amycolatopsis sacchari</name>
    <dbReference type="NCBI Taxonomy" id="115433"/>
    <lineage>
        <taxon>Bacteria</taxon>
        <taxon>Bacillati</taxon>
        <taxon>Actinomycetota</taxon>
        <taxon>Actinomycetes</taxon>
        <taxon>Pseudonocardiales</taxon>
        <taxon>Pseudonocardiaceae</taxon>
        <taxon>Amycolatopsis</taxon>
    </lineage>
</organism>
<proteinExistence type="predicted"/>
<dbReference type="STRING" id="115433.SAMN05421835_13146"/>
<dbReference type="InterPro" id="IPR013149">
    <property type="entry name" value="ADH-like_C"/>
</dbReference>
<dbReference type="RefSeq" id="WP_091515612.1">
    <property type="nucleotide sequence ID" value="NZ_FORP01000031.1"/>
</dbReference>
<dbReference type="EMBL" id="FORP01000031">
    <property type="protein sequence ID" value="SFK74050.1"/>
    <property type="molecule type" value="Genomic_DNA"/>
</dbReference>
<dbReference type="Pfam" id="PF08240">
    <property type="entry name" value="ADH_N"/>
    <property type="match status" value="1"/>
</dbReference>
<accession>A0A1I4C089</accession>
<dbReference type="PANTHER" id="PTHR44154">
    <property type="entry name" value="QUINONE OXIDOREDUCTASE"/>
    <property type="match status" value="1"/>
</dbReference>
<evidence type="ECO:0000259" key="2">
    <source>
        <dbReference type="SMART" id="SM00829"/>
    </source>
</evidence>
<reference evidence="3 4" key="1">
    <citation type="submission" date="2016-10" db="EMBL/GenBank/DDBJ databases">
        <authorList>
            <person name="de Groot N.N."/>
        </authorList>
    </citation>
    <scope>NUCLEOTIDE SEQUENCE [LARGE SCALE GENOMIC DNA]</scope>
    <source>
        <strain evidence="3 4">DSM 44468</strain>
    </source>
</reference>
<dbReference type="SMART" id="SM00829">
    <property type="entry name" value="PKS_ER"/>
    <property type="match status" value="1"/>
</dbReference>
<feature type="domain" description="Enoyl reductase (ER)" evidence="2">
    <location>
        <begin position="15"/>
        <end position="324"/>
    </location>
</feature>
<dbReference type="InterPro" id="IPR051603">
    <property type="entry name" value="Zinc-ADH_QOR/CCCR"/>
</dbReference>
<protein>
    <submittedName>
        <fullName evidence="3">NADPH2:quinone reductase</fullName>
    </submittedName>
</protein>
<dbReference type="InterPro" id="IPR013154">
    <property type="entry name" value="ADH-like_N"/>
</dbReference>
<dbReference type="OrthoDB" id="7355832at2"/>
<keyword evidence="4" id="KW-1185">Reference proteome</keyword>
<dbReference type="Gene3D" id="3.40.50.720">
    <property type="entry name" value="NAD(P)-binding Rossmann-like Domain"/>
    <property type="match status" value="1"/>
</dbReference>
<keyword evidence="1" id="KW-0521">NADP</keyword>
<dbReference type="InterPro" id="IPR020843">
    <property type="entry name" value="ER"/>
</dbReference>
<name>A0A1I4C089_9PSEU</name>
<dbReference type="GO" id="GO:0016491">
    <property type="term" value="F:oxidoreductase activity"/>
    <property type="evidence" value="ECO:0007669"/>
    <property type="project" value="InterPro"/>
</dbReference>
<evidence type="ECO:0000313" key="4">
    <source>
        <dbReference type="Proteomes" id="UP000199025"/>
    </source>
</evidence>
<sequence>MGAVKAAIYRKTGQAQDVLEVVELPVPEPKAGEVRVAISASGVNPTDWKARAGLTSGDPDGFQVPHHDGAGRVDAIGPGVTGLAVGQRVWLYLAAAENRYGTAAEFAVVPAEKVVPLPDNASDQLGACLGVPALTAAYCLGGDPDAVRGRTVLVAGGAGAVGHFAIEFAKHAGATVVATVSSEEKGELARAAGADLVVNYREEDVADKILKSVGRVDRVVEVALAANIRIDTAVIAPHAVIAVYAGEGQEPRIPLLELAQANAMIQFALMYTVSKEDFDRVVSWTNAAMEAGALSALPITEYSLDDVAAAQLAVEKGAVGKVLVRP</sequence>
<evidence type="ECO:0000313" key="3">
    <source>
        <dbReference type="EMBL" id="SFK74050.1"/>
    </source>
</evidence>
<dbReference type="SUPFAM" id="SSF51735">
    <property type="entry name" value="NAD(P)-binding Rossmann-fold domains"/>
    <property type="match status" value="1"/>
</dbReference>
<dbReference type="Pfam" id="PF00107">
    <property type="entry name" value="ADH_zinc_N"/>
    <property type="match status" value="1"/>
</dbReference>
<dbReference type="PANTHER" id="PTHR44154:SF1">
    <property type="entry name" value="QUINONE OXIDOREDUCTASE"/>
    <property type="match status" value="1"/>
</dbReference>
<dbReference type="AlphaFoldDB" id="A0A1I4C089"/>
<evidence type="ECO:0000256" key="1">
    <source>
        <dbReference type="ARBA" id="ARBA00022857"/>
    </source>
</evidence>
<dbReference type="Proteomes" id="UP000199025">
    <property type="component" value="Unassembled WGS sequence"/>
</dbReference>
<dbReference type="InterPro" id="IPR011032">
    <property type="entry name" value="GroES-like_sf"/>
</dbReference>
<dbReference type="SUPFAM" id="SSF50129">
    <property type="entry name" value="GroES-like"/>
    <property type="match status" value="1"/>
</dbReference>
<dbReference type="InterPro" id="IPR036291">
    <property type="entry name" value="NAD(P)-bd_dom_sf"/>
</dbReference>
<gene>
    <name evidence="3" type="ORF">SAMN05421835_13146</name>
</gene>
<dbReference type="Gene3D" id="3.90.180.10">
    <property type="entry name" value="Medium-chain alcohol dehydrogenases, catalytic domain"/>
    <property type="match status" value="1"/>
</dbReference>
<dbReference type="CDD" id="cd08253">
    <property type="entry name" value="zeta_crystallin"/>
    <property type="match status" value="1"/>
</dbReference>